<evidence type="ECO:0000256" key="14">
    <source>
        <dbReference type="ARBA" id="ARBA00044898"/>
    </source>
</evidence>
<protein>
    <recommendedName>
        <fullName evidence="21">Lysosomal dipeptide transporter MFSD1</fullName>
    </recommendedName>
    <alternativeName>
        <fullName evidence="22">Major facilitator superfamily domain-containing protein 1</fullName>
    </alternativeName>
</protein>
<feature type="transmembrane region" description="Helical" evidence="25">
    <location>
        <begin position="356"/>
        <end position="379"/>
    </location>
</feature>
<evidence type="ECO:0000256" key="11">
    <source>
        <dbReference type="ARBA" id="ARBA00044884"/>
    </source>
</evidence>
<dbReference type="GO" id="GO:0022857">
    <property type="term" value="F:transmembrane transporter activity"/>
    <property type="evidence" value="ECO:0007669"/>
    <property type="project" value="InterPro"/>
</dbReference>
<evidence type="ECO:0000256" key="19">
    <source>
        <dbReference type="ARBA" id="ARBA00044919"/>
    </source>
</evidence>
<comment type="catalytic activity">
    <reaction evidence="14">
        <text>L-aspartyl-L-lysine(out) = L-aspartyl-L-lysine(in)</text>
        <dbReference type="Rhea" id="RHEA:79411"/>
        <dbReference type="ChEBI" id="CHEBI:229953"/>
    </reaction>
</comment>
<evidence type="ECO:0000256" key="17">
    <source>
        <dbReference type="ARBA" id="ARBA00044903"/>
    </source>
</evidence>
<comment type="catalytic activity">
    <reaction evidence="11">
        <text>L-alpha-aminoacyl-L-histidine(out) = L-alpha-aminoacyl-L-histidine(in)</text>
        <dbReference type="Rhea" id="RHEA:79375"/>
        <dbReference type="ChEBI" id="CHEBI:229967"/>
    </reaction>
</comment>
<comment type="catalytic activity">
    <reaction evidence="15">
        <text>L-arginyl-L-alpha-amino acid(out) = L-arginyl-L-alpha-amino acid(in)</text>
        <dbReference type="Rhea" id="RHEA:79371"/>
        <dbReference type="ChEBI" id="CHEBI:84315"/>
    </reaction>
</comment>
<dbReference type="InterPro" id="IPR020846">
    <property type="entry name" value="MFS_dom"/>
</dbReference>
<dbReference type="PROSITE" id="PS50850">
    <property type="entry name" value="MFS"/>
    <property type="match status" value="1"/>
</dbReference>
<evidence type="ECO:0000256" key="5">
    <source>
        <dbReference type="ARBA" id="ARBA00022989"/>
    </source>
</evidence>
<keyword evidence="6 25" id="KW-0472">Membrane</keyword>
<evidence type="ECO:0000256" key="1">
    <source>
        <dbReference type="ARBA" id="ARBA00004155"/>
    </source>
</evidence>
<comment type="catalytic activity">
    <reaction evidence="17">
        <text>L-arginyl-glycine(out) = L-arginyl-glycine(in)</text>
        <dbReference type="Rhea" id="RHEA:79391"/>
        <dbReference type="ChEBI" id="CHEBI:229955"/>
    </reaction>
</comment>
<comment type="function">
    <text evidence="23">Lysosomal dipeptide uniporter that selectively exports lysine, arginine or histidine-containing dipeptides with a net positive charge from the lysosome lumen into the cytosol. Could play a role in a specific type of protein O-glycosylation indirectly regulating macrophages migration and tissue invasion. Also essential for liver homeostasis.</text>
</comment>
<dbReference type="RefSeq" id="WP_338606505.1">
    <property type="nucleotide sequence ID" value="NZ_AP028679.1"/>
</dbReference>
<dbReference type="KEGG" id="dmp:FAK_18990"/>
<comment type="catalytic activity">
    <reaction evidence="12">
        <text>L-lysyl-L-alpha-amino acid(out) = L-lysyl-L-alpha-amino acid(in)</text>
        <dbReference type="Rhea" id="RHEA:79387"/>
        <dbReference type="ChEBI" id="CHEBI:229965"/>
    </reaction>
</comment>
<dbReference type="InterPro" id="IPR005829">
    <property type="entry name" value="Sugar_transporter_CS"/>
</dbReference>
<comment type="similarity">
    <text evidence="2">Belongs to the major facilitator superfamily.</text>
</comment>
<feature type="domain" description="Major facilitator superfamily (MFS) profile" evidence="26">
    <location>
        <begin position="16"/>
        <end position="425"/>
    </location>
</feature>
<comment type="subcellular location">
    <subcellularLocation>
        <location evidence="1">Lysosome membrane</location>
        <topology evidence="1">Multi-pass membrane protein</topology>
    </subcellularLocation>
</comment>
<feature type="transmembrane region" description="Helical" evidence="25">
    <location>
        <begin position="263"/>
        <end position="285"/>
    </location>
</feature>
<comment type="catalytic activity">
    <reaction evidence="18">
        <text>L-histidyl-L-alpha-amino acid(out) = L-histidyl-L-alpha-amino acid(in)</text>
        <dbReference type="Rhea" id="RHEA:79379"/>
        <dbReference type="ChEBI" id="CHEBI:229964"/>
    </reaction>
</comment>
<comment type="catalytic activity">
    <reaction evidence="8">
        <text>L-lysyl-L-alanine(out) = L-lysyl-L-alanine(in)</text>
        <dbReference type="Rhea" id="RHEA:79399"/>
        <dbReference type="ChEBI" id="CHEBI:229954"/>
    </reaction>
</comment>
<evidence type="ECO:0000256" key="21">
    <source>
        <dbReference type="ARBA" id="ARBA00044985"/>
    </source>
</evidence>
<dbReference type="AlphaFoldDB" id="A0AAU9EYS6"/>
<organism evidence="27 28">
    <name type="scientific">Desulfoferula mesophila</name>
    <dbReference type="NCBI Taxonomy" id="3058419"/>
    <lineage>
        <taxon>Bacteria</taxon>
        <taxon>Pseudomonadati</taxon>
        <taxon>Thermodesulfobacteriota</taxon>
        <taxon>Desulfarculia</taxon>
        <taxon>Desulfarculales</taxon>
        <taxon>Desulfarculaceae</taxon>
        <taxon>Desulfoferula</taxon>
    </lineage>
</organism>
<comment type="catalytic activity">
    <reaction evidence="13">
        <text>L-alpha-aminoacyl-L-lysine(out) = L-alpha-aminoacyl-L-lysine(in)</text>
        <dbReference type="Rhea" id="RHEA:79383"/>
        <dbReference type="ChEBI" id="CHEBI:229966"/>
    </reaction>
</comment>
<name>A0AAU9EYS6_9BACT</name>
<evidence type="ECO:0000259" key="26">
    <source>
        <dbReference type="PROSITE" id="PS50850"/>
    </source>
</evidence>
<feature type="transmembrane region" description="Helical" evidence="25">
    <location>
        <begin position="230"/>
        <end position="251"/>
    </location>
</feature>
<evidence type="ECO:0000256" key="3">
    <source>
        <dbReference type="ARBA" id="ARBA00022448"/>
    </source>
</evidence>
<gene>
    <name evidence="27" type="ORF">FAK_18990</name>
</gene>
<evidence type="ECO:0000313" key="27">
    <source>
        <dbReference type="EMBL" id="BEQ14833.1"/>
    </source>
</evidence>
<evidence type="ECO:0000256" key="13">
    <source>
        <dbReference type="ARBA" id="ARBA00044893"/>
    </source>
</evidence>
<comment type="catalytic activity">
    <reaction evidence="10">
        <text>L-alpha-aminoacyl-L-arginine(out) = L-alpha-aminoacyl-L-arginine(in)</text>
        <dbReference type="Rhea" id="RHEA:79367"/>
        <dbReference type="ChEBI" id="CHEBI:229968"/>
    </reaction>
</comment>
<feature type="transmembrane region" description="Helical" evidence="25">
    <location>
        <begin position="138"/>
        <end position="160"/>
    </location>
</feature>
<dbReference type="Pfam" id="PF07690">
    <property type="entry name" value="MFS_1"/>
    <property type="match status" value="1"/>
</dbReference>
<dbReference type="PANTHER" id="PTHR23512:SF3">
    <property type="entry name" value="MAJOR FACILITATOR SUPERFAMILY DOMAIN-CONTAINING PROTEIN 1"/>
    <property type="match status" value="1"/>
</dbReference>
<evidence type="ECO:0000256" key="10">
    <source>
        <dbReference type="ARBA" id="ARBA00044881"/>
    </source>
</evidence>
<sequence length="429" mass="45245">MQTPATKYPPLWLSWLVWGLGALFYLMAFYQRVAPAVITRELMSQFGLSAAALGNLSAYYFYAYVAMQIPTGVLADHWGPRRLLSSGALVAGAGSLLFGLAPSLGWAELGRLLIGGAVAVAWVALLKLAAHWFNAKRFAAITGMGLLVGVIGAVTAGAPLRLLVDAFGWRPVLAASGVLTLAIALAIWLVIRDDPSQRGWRSHAPARAPDGASHGILAGVAHIWRYPNTVLLCIAGGGVVGPALTFAGLWGPPYLCQRYGLTPAQGGLICSVLMLSWAVGSPLVGGLSDRMGRRKPVYLGGTVVVFLGWLVMLYWPGLPLTAFVGVGVLAGLATGGMILTFAWCKESVPVHLGGTVSGAANMGIMLGPTLLQPTVGWLLDLNWGGAVVQGARVYDLSAYQISFIPMVAWILLAVVLLALARESHCRQLV</sequence>
<evidence type="ECO:0000313" key="28">
    <source>
        <dbReference type="Proteomes" id="UP001366166"/>
    </source>
</evidence>
<reference evidence="28" key="1">
    <citation type="journal article" date="2023" name="Arch. Microbiol.">
        <title>Desulfoferula mesophilus gen. nov. sp. nov., a mesophilic sulfate-reducing bacterium isolated from a brackish lake sediment.</title>
        <authorList>
            <person name="Watanabe T."/>
            <person name="Yabe T."/>
            <person name="Tsuji J.M."/>
            <person name="Fukui M."/>
        </authorList>
    </citation>
    <scope>NUCLEOTIDE SEQUENCE [LARGE SCALE GENOMIC DNA]</scope>
    <source>
        <strain evidence="28">12FAK</strain>
    </source>
</reference>
<dbReference type="Gene3D" id="1.20.1250.20">
    <property type="entry name" value="MFS general substrate transporter like domains"/>
    <property type="match status" value="2"/>
</dbReference>
<proteinExistence type="inferred from homology"/>
<comment type="catalytic activity">
    <reaction evidence="19">
        <text>L-alanyl-L-lysine(out) = L-alanyl-L-lysine(in)</text>
        <dbReference type="Rhea" id="RHEA:79415"/>
        <dbReference type="ChEBI" id="CHEBI:192470"/>
    </reaction>
</comment>
<evidence type="ECO:0000256" key="22">
    <source>
        <dbReference type="ARBA" id="ARBA00045018"/>
    </source>
</evidence>
<evidence type="ECO:0000256" key="4">
    <source>
        <dbReference type="ARBA" id="ARBA00022692"/>
    </source>
</evidence>
<evidence type="ECO:0000256" key="15">
    <source>
        <dbReference type="ARBA" id="ARBA00044899"/>
    </source>
</evidence>
<keyword evidence="4 25" id="KW-0812">Transmembrane</keyword>
<evidence type="ECO:0000256" key="16">
    <source>
        <dbReference type="ARBA" id="ARBA00044900"/>
    </source>
</evidence>
<evidence type="ECO:0000256" key="7">
    <source>
        <dbReference type="ARBA" id="ARBA00023228"/>
    </source>
</evidence>
<dbReference type="PROSITE" id="PS00216">
    <property type="entry name" value="SUGAR_TRANSPORT_1"/>
    <property type="match status" value="1"/>
</dbReference>
<evidence type="ECO:0000256" key="23">
    <source>
        <dbReference type="ARBA" id="ARBA00045709"/>
    </source>
</evidence>
<dbReference type="CDD" id="cd06174">
    <property type="entry name" value="MFS"/>
    <property type="match status" value="1"/>
</dbReference>
<evidence type="ECO:0000256" key="12">
    <source>
        <dbReference type="ARBA" id="ARBA00044891"/>
    </source>
</evidence>
<evidence type="ECO:0000256" key="8">
    <source>
        <dbReference type="ARBA" id="ARBA00044876"/>
    </source>
</evidence>
<evidence type="ECO:0000256" key="24">
    <source>
        <dbReference type="ARBA" id="ARBA00046376"/>
    </source>
</evidence>
<evidence type="ECO:0000256" key="20">
    <source>
        <dbReference type="ARBA" id="ARBA00044924"/>
    </source>
</evidence>
<dbReference type="GO" id="GO:0005765">
    <property type="term" value="C:lysosomal membrane"/>
    <property type="evidence" value="ECO:0007669"/>
    <property type="project" value="UniProtKB-SubCell"/>
</dbReference>
<comment type="catalytic activity">
    <reaction evidence="9">
        <text>L-histidyl-glycine(out) = L-histidyl-glycine(in)</text>
        <dbReference type="Rhea" id="RHEA:79395"/>
        <dbReference type="ChEBI" id="CHEBI:229957"/>
    </reaction>
</comment>
<keyword evidence="7" id="KW-0458">Lysosome</keyword>
<feature type="transmembrane region" description="Helical" evidence="25">
    <location>
        <begin position="42"/>
        <end position="62"/>
    </location>
</feature>
<dbReference type="EMBL" id="AP028679">
    <property type="protein sequence ID" value="BEQ14833.1"/>
    <property type="molecule type" value="Genomic_DNA"/>
</dbReference>
<evidence type="ECO:0000256" key="25">
    <source>
        <dbReference type="SAM" id="Phobius"/>
    </source>
</evidence>
<dbReference type="InterPro" id="IPR011701">
    <property type="entry name" value="MFS"/>
</dbReference>
<keyword evidence="3" id="KW-0813">Transport</keyword>
<comment type="subunit">
    <text evidence="24">Homodimer. Interacts with lysosomal protein GLMP (via lumenal domain); the interaction starts while both proteins are still in the endoplasmic reticulum and is required for stabilization of MFSD1 in lysosomes but has no direct effect on its targeting to lysosomes or transporter activity.</text>
</comment>
<feature type="transmembrane region" description="Helical" evidence="25">
    <location>
        <begin position="322"/>
        <end position="344"/>
    </location>
</feature>
<dbReference type="SUPFAM" id="SSF103473">
    <property type="entry name" value="MFS general substrate transporter"/>
    <property type="match status" value="1"/>
</dbReference>
<keyword evidence="5 25" id="KW-1133">Transmembrane helix</keyword>
<comment type="catalytic activity">
    <reaction evidence="20">
        <text>L-lysyl-glycine(out) = L-lysyl-glycine(in)</text>
        <dbReference type="Rhea" id="RHEA:79407"/>
        <dbReference type="ChEBI" id="CHEBI:191202"/>
    </reaction>
</comment>
<feature type="transmembrane region" description="Helical" evidence="25">
    <location>
        <begin position="172"/>
        <end position="191"/>
    </location>
</feature>
<accession>A0AAU9EYS6</accession>
<evidence type="ECO:0000256" key="2">
    <source>
        <dbReference type="ARBA" id="ARBA00008335"/>
    </source>
</evidence>
<evidence type="ECO:0000256" key="9">
    <source>
        <dbReference type="ARBA" id="ARBA00044878"/>
    </source>
</evidence>
<dbReference type="Proteomes" id="UP001366166">
    <property type="component" value="Chromosome"/>
</dbReference>
<evidence type="ECO:0000256" key="18">
    <source>
        <dbReference type="ARBA" id="ARBA00044912"/>
    </source>
</evidence>
<dbReference type="InterPro" id="IPR052187">
    <property type="entry name" value="MFSD1"/>
</dbReference>
<feature type="transmembrane region" description="Helical" evidence="25">
    <location>
        <begin position="399"/>
        <end position="420"/>
    </location>
</feature>
<feature type="transmembrane region" description="Helical" evidence="25">
    <location>
        <begin position="83"/>
        <end position="103"/>
    </location>
</feature>
<keyword evidence="28" id="KW-1185">Reference proteome</keyword>
<dbReference type="InterPro" id="IPR036259">
    <property type="entry name" value="MFS_trans_sf"/>
</dbReference>
<feature type="transmembrane region" description="Helical" evidence="25">
    <location>
        <begin position="109"/>
        <end position="126"/>
    </location>
</feature>
<dbReference type="PANTHER" id="PTHR23512">
    <property type="entry name" value="MAJOR FACILITATOR SUPERFAMILY DOMAIN-CONTAINING PROTEIN 1"/>
    <property type="match status" value="1"/>
</dbReference>
<evidence type="ECO:0000256" key="6">
    <source>
        <dbReference type="ARBA" id="ARBA00023136"/>
    </source>
</evidence>
<comment type="catalytic activity">
    <reaction evidence="16">
        <text>L-lysyl-L-lysine(out) = L-lysyl-L-lysine(in)</text>
        <dbReference type="Rhea" id="RHEA:79403"/>
        <dbReference type="ChEBI" id="CHEBI:229956"/>
    </reaction>
</comment>
<feature type="transmembrane region" description="Helical" evidence="25">
    <location>
        <begin position="12"/>
        <end position="30"/>
    </location>
</feature>
<feature type="transmembrane region" description="Helical" evidence="25">
    <location>
        <begin position="297"/>
        <end position="316"/>
    </location>
</feature>